<proteinExistence type="predicted"/>
<comment type="caution">
    <text evidence="1">The sequence shown here is derived from an EMBL/GenBank/DDBJ whole genome shotgun (WGS) entry which is preliminary data.</text>
</comment>
<dbReference type="Proteomes" id="UP000188320">
    <property type="component" value="Unassembled WGS sequence"/>
</dbReference>
<sequence length="233" mass="25911">MVSFSPQHFPFNYHISFVSNKVIHRLYYVSQIPVLWFCLCLLLTCHRFNLKFPASPHNRNHNAICLAFSYCDSALILARQFFSNSLIVSSSWPFASSSSTSRFFLRLVSSLTAGSACSVSNAIPGLIRDARLSKSTIIMSYMFFILSCWNPNLNAKSLNISSISSFDNGIWFGSLHDGYGASLNRNSPFPKSACPCFGLLTHDSFLRNDPTDPVGLNRFLASNMCKSESVDGA</sequence>
<organism evidence="1 2">
    <name type="scientific">Zancudomyces culisetae</name>
    <name type="common">Gut fungus</name>
    <name type="synonym">Smittium culisetae</name>
    <dbReference type="NCBI Taxonomy" id="1213189"/>
    <lineage>
        <taxon>Eukaryota</taxon>
        <taxon>Fungi</taxon>
        <taxon>Fungi incertae sedis</taxon>
        <taxon>Zoopagomycota</taxon>
        <taxon>Kickxellomycotina</taxon>
        <taxon>Harpellomycetes</taxon>
        <taxon>Harpellales</taxon>
        <taxon>Legeriomycetaceae</taxon>
        <taxon>Zancudomyces</taxon>
    </lineage>
</organism>
<accession>A0A1R1PF47</accession>
<keyword evidence="2" id="KW-1185">Reference proteome</keyword>
<evidence type="ECO:0000313" key="2">
    <source>
        <dbReference type="Proteomes" id="UP000188320"/>
    </source>
</evidence>
<evidence type="ECO:0000313" key="1">
    <source>
        <dbReference type="EMBL" id="OMH79604.1"/>
    </source>
</evidence>
<name>A0A1R1PF47_ZANCU</name>
<gene>
    <name evidence="1" type="ORF">AX774_g6976</name>
</gene>
<dbReference type="EMBL" id="LSSK01001490">
    <property type="protein sequence ID" value="OMH79604.1"/>
    <property type="molecule type" value="Genomic_DNA"/>
</dbReference>
<protein>
    <submittedName>
        <fullName evidence="1">Uncharacterized protein</fullName>
    </submittedName>
</protein>
<dbReference type="AlphaFoldDB" id="A0A1R1PF47"/>
<reference evidence="2" key="1">
    <citation type="submission" date="2017-01" db="EMBL/GenBank/DDBJ databases">
        <authorList>
            <person name="Wang Y."/>
            <person name="White M."/>
            <person name="Kvist S."/>
            <person name="Moncalvo J.-M."/>
        </authorList>
    </citation>
    <scope>NUCLEOTIDE SEQUENCE [LARGE SCALE GENOMIC DNA]</scope>
    <source>
        <strain evidence="2">COL-18-3</strain>
    </source>
</reference>